<reference evidence="1" key="1">
    <citation type="submission" date="2022-04" db="EMBL/GenBank/DDBJ databases">
        <title>Jade perch genome.</title>
        <authorList>
            <person name="Chao B."/>
        </authorList>
    </citation>
    <scope>NUCLEOTIDE SEQUENCE</scope>
    <source>
        <strain evidence="1">CB-2022</strain>
    </source>
</reference>
<evidence type="ECO:0000313" key="2">
    <source>
        <dbReference type="Proteomes" id="UP000831701"/>
    </source>
</evidence>
<evidence type="ECO:0000313" key="1">
    <source>
        <dbReference type="EMBL" id="KAI3371639.1"/>
    </source>
</evidence>
<comment type="caution">
    <text evidence="1">The sequence shown here is derived from an EMBL/GenBank/DDBJ whole genome shotgun (WGS) entry which is preliminary data.</text>
</comment>
<dbReference type="Proteomes" id="UP000831701">
    <property type="component" value="Chromosome 6"/>
</dbReference>
<organism evidence="1 2">
    <name type="scientific">Scortum barcoo</name>
    <name type="common">barcoo grunter</name>
    <dbReference type="NCBI Taxonomy" id="214431"/>
    <lineage>
        <taxon>Eukaryota</taxon>
        <taxon>Metazoa</taxon>
        <taxon>Chordata</taxon>
        <taxon>Craniata</taxon>
        <taxon>Vertebrata</taxon>
        <taxon>Euteleostomi</taxon>
        <taxon>Actinopterygii</taxon>
        <taxon>Neopterygii</taxon>
        <taxon>Teleostei</taxon>
        <taxon>Neoteleostei</taxon>
        <taxon>Acanthomorphata</taxon>
        <taxon>Eupercaria</taxon>
        <taxon>Centrarchiformes</taxon>
        <taxon>Terapontoidei</taxon>
        <taxon>Terapontidae</taxon>
        <taxon>Scortum</taxon>
    </lineage>
</organism>
<gene>
    <name evidence="1" type="ORF">L3Q82_024205</name>
</gene>
<accession>A0ACB8WV50</accession>
<proteinExistence type="predicted"/>
<name>A0ACB8WV50_9TELE</name>
<dbReference type="EMBL" id="CM041536">
    <property type="protein sequence ID" value="KAI3371639.1"/>
    <property type="molecule type" value="Genomic_DNA"/>
</dbReference>
<keyword evidence="2" id="KW-1185">Reference proteome</keyword>
<sequence length="1360" mass="154064">MFASVILLVLCLVFILFQLKSWRPKNFPPGPPILPILGNILELSLENPLKDFERLRKTYGNVYSLYIGSKPAVVISGMKAMKEAIVTKATDFAGRPQDLFINDTTERKGVILADYGPSWKEHRRFALMTLRNFGMGKNSMEDRIHGEIKYIISTLEKSNGKPLSPQLMFHNASSNIICQVLFGTRYEYDDEFIKVIVRCFTENAKIANGSWAMLYDSFPMIRSLPLPFMKAFKNVKTCQSLAKRLLAEHRKTRVPGEPRDFLDCYLDEMEKVCVWCVRVCVCGSFTPGSVYVLLLRGEFSTFSEGQLTMYALDLHFAGTDTTSNTLLTGFLYLSTHPHIQERCQKEIDTVLEGKELACFDDRHQMPYMQAVIHEVQRRANTVPLSVFHCTTKDTELMGYSIPRGTLIIPNLTSVLSEEGQWKFPHEFNPENFLNDKGEFVKPEAFMPFSAGPRMCLGEGLARMELFLIMVTLLRKFKFSWPEDAGEPDYTPVYGNHRPKNFPPGPRPIPIFGNLLQLNLETPIADLERLTKQYGNVYSLFIGPRPAVILNGLQALKEALVTKASDFAGRPQDLMVNHAVTIKAHAPGVILSDYNPGWREQRRFGLMTLRNFGLGKESMEQRILGETHRITEMLEQSVGKTMNPHSLFHNAASNIICQVLFGRQFGYEDDLMKFFVSLFQETSKIINGSWGMIYDSIPLLRNLPLPFQKAFKLFRLAHEKHSEVMAENKKTRTPGKPRHFIDCYLDEVDKRGDDGSSFSEDQLCAFLLDLHFAGTDTTANTLLTAFLYLINYPQIQERCQQEIDKVLDGKDEVTFEDRHQMPYVQRVGTIIIPNLSSVLFEEGQWKTPHEFNPDHFLNEKGEFVKPEAFMPFSAGPRMCLGELLARMELFLITVSLLRRFSFIWPEGAGKPDFTPIFGATQTPKPYCMKWTGVSMQESPGAMGVDGSYASNVPAFLTKLWTLVEDPDTNHLICWSATGTSFHVFDQGRFAKEVLPKYFKHNNMASFVRQLNMYGFRKVVNIEQSGLVKPERDDTEFQHLYFLQGHEHMLEHIKRKVSIVKSEETKVRQEDLSKLLYEVQLLRTQQDNMECQMQDMKQQNEVLWREVVSLRQNHTQQQKVMNKLIQFLFSQMQSNTPSTVGLKRKLPLMLDDGSPSPPASKFSHTHSMEPMHEPFYIQSPSSDTASCSTSGLTGGPIISDVTDMSQASMALQMQPDETREKCLMLIKEEPVSPGVRGGGKGGSVGGGETMAMTSSCEVCSSEPPVLPIAMVQSVLEGRGSVASMVERRSKRPALDRVEVSDAVENVDMSLEELQQLLLRSHQQSTVEAGSSAVMDPFSLSLPLSEWNFTEMESNLKSVSQIV</sequence>
<protein>
    <submittedName>
        <fullName evidence="1">Uncharacterized protein</fullName>
    </submittedName>
</protein>